<evidence type="ECO:0000256" key="3">
    <source>
        <dbReference type="ARBA" id="ARBA00023004"/>
    </source>
</evidence>
<dbReference type="Gene3D" id="2.102.10.10">
    <property type="entry name" value="Rieske [2Fe-2S] iron-sulphur domain"/>
    <property type="match status" value="1"/>
</dbReference>
<dbReference type="EMBL" id="CP011454">
    <property type="protein sequence ID" value="AMW05492.1"/>
    <property type="molecule type" value="Genomic_DNA"/>
</dbReference>
<dbReference type="CDD" id="cd03467">
    <property type="entry name" value="Rieske"/>
    <property type="match status" value="1"/>
</dbReference>
<name>A0A143BLU8_9BACT</name>
<evidence type="ECO:0000259" key="6">
    <source>
        <dbReference type="PROSITE" id="PS51296"/>
    </source>
</evidence>
<dbReference type="Proteomes" id="UP000076404">
    <property type="component" value="Chromosome"/>
</dbReference>
<dbReference type="STRING" id="1379270.GEMMAAP_13120"/>
<feature type="domain" description="Rieske" evidence="6">
    <location>
        <begin position="51"/>
        <end position="146"/>
    </location>
</feature>
<dbReference type="GO" id="GO:0051537">
    <property type="term" value="F:2 iron, 2 sulfur cluster binding"/>
    <property type="evidence" value="ECO:0007669"/>
    <property type="project" value="UniProtKB-KW"/>
</dbReference>
<dbReference type="GO" id="GO:0046872">
    <property type="term" value="F:metal ion binding"/>
    <property type="evidence" value="ECO:0007669"/>
    <property type="project" value="UniProtKB-KW"/>
</dbReference>
<feature type="region of interest" description="Disordered" evidence="5">
    <location>
        <begin position="15"/>
        <end position="41"/>
    </location>
</feature>
<organism evidence="7 8">
    <name type="scientific">Gemmatimonas phototrophica</name>
    <dbReference type="NCBI Taxonomy" id="1379270"/>
    <lineage>
        <taxon>Bacteria</taxon>
        <taxon>Pseudomonadati</taxon>
        <taxon>Gemmatimonadota</taxon>
        <taxon>Gemmatimonadia</taxon>
        <taxon>Gemmatimonadales</taxon>
        <taxon>Gemmatimonadaceae</taxon>
        <taxon>Gemmatimonas</taxon>
    </lineage>
</organism>
<reference evidence="7 8" key="2">
    <citation type="journal article" date="2016" name="Environ. Microbiol. Rep.">
        <title>Metagenomic evidence for the presence of phototrophic Gemmatimonadetes bacteria in diverse environments.</title>
        <authorList>
            <person name="Zeng Y."/>
            <person name="Baumbach J."/>
            <person name="Barbosa E.G."/>
            <person name="Azevedo V."/>
            <person name="Zhang C."/>
            <person name="Koblizek M."/>
        </authorList>
    </citation>
    <scope>NUCLEOTIDE SEQUENCE [LARGE SCALE GENOMIC DNA]</scope>
    <source>
        <strain evidence="7 8">AP64</strain>
    </source>
</reference>
<protein>
    <recommendedName>
        <fullName evidence="6">Rieske domain-containing protein</fullName>
    </recommendedName>
</protein>
<keyword evidence="2" id="KW-0479">Metal-binding</keyword>
<keyword evidence="8" id="KW-1185">Reference proteome</keyword>
<keyword evidence="4" id="KW-0411">Iron-sulfur</keyword>
<evidence type="ECO:0000256" key="2">
    <source>
        <dbReference type="ARBA" id="ARBA00022723"/>
    </source>
</evidence>
<keyword evidence="3" id="KW-0408">Iron</keyword>
<dbReference type="InterPro" id="IPR017941">
    <property type="entry name" value="Rieske_2Fe-2S"/>
</dbReference>
<feature type="compositionally biased region" description="Gly residues" evidence="5">
    <location>
        <begin position="15"/>
        <end position="33"/>
    </location>
</feature>
<keyword evidence="1" id="KW-0001">2Fe-2S</keyword>
<dbReference type="KEGG" id="gph:GEMMAAP_13120"/>
<accession>A0A143BLU8</accession>
<dbReference type="PROSITE" id="PS51296">
    <property type="entry name" value="RIESKE"/>
    <property type="match status" value="1"/>
</dbReference>
<gene>
    <name evidence="7" type="ORF">GEMMAAP_13120</name>
</gene>
<evidence type="ECO:0000256" key="4">
    <source>
        <dbReference type="ARBA" id="ARBA00023014"/>
    </source>
</evidence>
<dbReference type="SUPFAM" id="SSF50022">
    <property type="entry name" value="ISP domain"/>
    <property type="match status" value="1"/>
</dbReference>
<evidence type="ECO:0000256" key="5">
    <source>
        <dbReference type="SAM" id="MobiDB-lite"/>
    </source>
</evidence>
<evidence type="ECO:0000256" key="1">
    <source>
        <dbReference type="ARBA" id="ARBA00022714"/>
    </source>
</evidence>
<sequence>MAAVSIVATACGGGDGETGATGPSGTGGGGGSTPPGTLPAGVTRSGNVFTIDLSVNNELSSAGLFVLSGGAVPALVVRAAADTYRAFDARCPHAGTSNQWEFGNGVLQCNNHGSRFAASSGALNAGPATTGLRALVVTRAGSTLTVSTG</sequence>
<evidence type="ECO:0000313" key="7">
    <source>
        <dbReference type="EMBL" id="AMW05492.1"/>
    </source>
</evidence>
<dbReference type="RefSeq" id="WP_075071518.1">
    <property type="nucleotide sequence ID" value="NZ_CP011454.1"/>
</dbReference>
<dbReference type="eggNOG" id="COG2146">
    <property type="taxonomic scope" value="Bacteria"/>
</dbReference>
<proteinExistence type="predicted"/>
<dbReference type="AlphaFoldDB" id="A0A143BLU8"/>
<dbReference type="InterPro" id="IPR036922">
    <property type="entry name" value="Rieske_2Fe-2S_sf"/>
</dbReference>
<reference evidence="7 8" key="1">
    <citation type="journal article" date="2014" name="Proc. Natl. Acad. Sci. U.S.A.">
        <title>Functional type 2 photosynthetic reaction centers found in the rare bacterial phylum Gemmatimonadetes.</title>
        <authorList>
            <person name="Zeng Y."/>
            <person name="Feng F."/>
            <person name="Medova H."/>
            <person name="Dean J."/>
            <person name="Koblizek M."/>
        </authorList>
    </citation>
    <scope>NUCLEOTIDE SEQUENCE [LARGE SCALE GENOMIC DNA]</scope>
    <source>
        <strain evidence="7 8">AP64</strain>
    </source>
</reference>
<evidence type="ECO:0000313" key="8">
    <source>
        <dbReference type="Proteomes" id="UP000076404"/>
    </source>
</evidence>
<dbReference type="Pfam" id="PF00355">
    <property type="entry name" value="Rieske"/>
    <property type="match status" value="1"/>
</dbReference>